<comment type="subunit">
    <text evidence="10">Interacts with EMP65.</text>
</comment>
<name>A0AAJ7XCB0_PETMA</name>
<evidence type="ECO:0000256" key="4">
    <source>
        <dbReference type="ARBA" id="ARBA00022824"/>
    </source>
</evidence>
<feature type="compositionally biased region" description="Basic and acidic residues" evidence="11">
    <location>
        <begin position="55"/>
        <end position="66"/>
    </location>
</feature>
<keyword evidence="4" id="KW-0256">Endoplasmic reticulum</keyword>
<evidence type="ECO:0000313" key="14">
    <source>
        <dbReference type="Proteomes" id="UP001318040"/>
    </source>
</evidence>
<evidence type="ECO:0000256" key="8">
    <source>
        <dbReference type="ARBA" id="ARBA00046288"/>
    </source>
</evidence>
<dbReference type="InterPro" id="IPR045120">
    <property type="entry name" value="Suco/Slp1-like"/>
</dbReference>
<keyword evidence="6" id="KW-0472">Membrane</keyword>
<evidence type="ECO:0000313" key="15">
    <source>
        <dbReference type="RefSeq" id="XP_032828937.1"/>
    </source>
</evidence>
<keyword evidence="14" id="KW-1185">Reference proteome</keyword>
<feature type="region of interest" description="Disordered" evidence="11">
    <location>
        <begin position="499"/>
        <end position="549"/>
    </location>
</feature>
<evidence type="ECO:0000256" key="5">
    <source>
        <dbReference type="ARBA" id="ARBA00022989"/>
    </source>
</evidence>
<sequence length="1502" mass="160143">MRSKGLECVILVVFLWYPLEKVCSQGDEDHHLGSVFLEASSNVLHTAFTAQPSNRGDDSPSRRDSEGSAAIWGDGTAAIPLADDTAQSSVLEISTPVHTSSEDGSIGIDRASEGPLGSLEADEPATSRQATARRGDATMTAGASCNGRKTPLSDVSRWSSEPSEVPPPPSSQPPCSSEVLPLSDSGRSSRRAEGGRATATASANVEASLRLIPSTEGNPASPRMTDAGFYSSRRATEPLPPLMSMPLRHQTTPSNEATDELASARGTELSSEESVSPEDDGKSHGEIGMHAEEKVVDFNGFPLQEPVFKDKNVNQEDVLLIVHDTGLSNEQISQIQFVQPSLHQEMSVGVQHSFYESAPLAEHSTQDDTSPSQKPLLLEVLSVQEVTSLPECTPSVVKADQTDSAVVETSLVVAQSVQKITPSVVQTEQQFASQEALLEAKMLSVEQMMVTAEMDTEQDLQATRLDVEQALATPSPSAGIHAGDTLPASSLTSVATTAVITDDHPGERNESRLETTTQESESPSSSEPTEVVTASDGEEGQLLKPGDIPSFDEWKKKVLEEEKEKQDQVLPAIPVLLPPVVKKSLNNYASVECGAKILSANPEAQSTSTILMENKDLYMLNPCSAKIWFVIELCEPVQVKQIDIGNLELFSSTPRDFVVFISDRYPIREWVKVGTLHARDERIIQSFPLHQKMYAMFLKMFTKYIKVELVSHHGSEHFCPISLIRVLGISMVEEYDEIDDVDETRRSGRASDELHDEDRDIAIGLGNPNENSSDNLLGSATSAILSMVNMAAKVLGGNKGDEEGPGVALRDQHAVWETASGEPETAVNGPDQAELPEVLKDKIAVVHDDRRRPGVTTLDDHTLSTERKRELTKLILPNKGPFSKTDKGQCGDCLAQSRRVTFLEVVLKKCPWHVPIDYTASVKYESLPVSSHLVLQTVESPSASNLPASESVATLAHESATVLMPSVVTVDIDAGASLPAADHISPAPPDVVIFSARPSTEELFAADLRSSGVILGSLIGDGTETSSISSDALHEEENASHVACTAIAGHASEGGELFTVGVEPSVTTFMEAGARPDILQKHDGKEAAPPAARAVGALEAPATISDAGQALDRDARSEEGKPSEGDARPPPAARSGEEARADTAQADVYPDTSDLSPVPAGALALGSAQKESVFMRLSNRIRALELNVSLSSRYLEEVSLRYRRQMEEMQKTFDKTIAKLLNSSRMAQEQVVQHEHLMGDLVSRVENLTLVLAAVTQSVQQLKQEVTACHLYVLLASEALGLLLLLALCLWFCKRAPDSVRAVESPLGDVATSFIPDTGMKNSSSNTEPSDLTSSSSQTVGVAVKSSPSGKKACGGATPDRSKRLNLALATPGFTLLPTPLRTATAAAAPSSAAAAAIRFSDSESPSSTDEPDGPAARGSYFCGTRNVGACGGLCGGGGGGGGGEKRPSRANARDRQGWPRHGRSAQTEPCATISAERHSQLPARGGNFRNVAKANGGVVHE</sequence>
<dbReference type="KEGG" id="pmrn:116953147"/>
<dbReference type="FunFam" id="2.60.120.260:FF:000099">
    <property type="entry name" value="Uncharacterized protein, isoform C"/>
    <property type="match status" value="1"/>
</dbReference>
<dbReference type="PROSITE" id="PS51469">
    <property type="entry name" value="SUN"/>
    <property type="match status" value="1"/>
</dbReference>
<feature type="compositionally biased region" description="Polar residues" evidence="11">
    <location>
        <begin position="1320"/>
        <end position="1340"/>
    </location>
</feature>
<keyword evidence="2" id="KW-0812">Transmembrane</keyword>
<proteinExistence type="inferred from homology"/>
<feature type="signal peptide" evidence="12">
    <location>
        <begin position="1"/>
        <end position="24"/>
    </location>
</feature>
<evidence type="ECO:0000256" key="2">
    <source>
        <dbReference type="ARBA" id="ARBA00022692"/>
    </source>
</evidence>
<feature type="compositionally biased region" description="Low complexity" evidence="11">
    <location>
        <begin position="514"/>
        <end position="533"/>
    </location>
</feature>
<evidence type="ECO:0000256" key="12">
    <source>
        <dbReference type="SAM" id="SignalP"/>
    </source>
</evidence>
<evidence type="ECO:0000256" key="11">
    <source>
        <dbReference type="SAM" id="MobiDB-lite"/>
    </source>
</evidence>
<feature type="region of interest" description="Disordered" evidence="11">
    <location>
        <begin position="1104"/>
        <end position="1155"/>
    </location>
</feature>
<feature type="domain" description="SUN" evidence="13">
    <location>
        <begin position="568"/>
        <end position="731"/>
    </location>
</feature>
<dbReference type="Pfam" id="PF07738">
    <property type="entry name" value="Sad1_UNC"/>
    <property type="match status" value="1"/>
</dbReference>
<gene>
    <name evidence="15" type="primary">LOC116953147</name>
</gene>
<feature type="region of interest" description="Disordered" evidence="11">
    <location>
        <begin position="1314"/>
        <end position="1359"/>
    </location>
</feature>
<feature type="compositionally biased region" description="Basic and acidic residues" evidence="11">
    <location>
        <begin position="1444"/>
        <end position="1458"/>
    </location>
</feature>
<evidence type="ECO:0000256" key="3">
    <source>
        <dbReference type="ARBA" id="ARBA00022729"/>
    </source>
</evidence>
<feature type="region of interest" description="Disordered" evidence="11">
    <location>
        <begin position="96"/>
        <end position="285"/>
    </location>
</feature>
<protein>
    <submittedName>
        <fullName evidence="15">SUN domain-containing ossification factor-like isoform X1</fullName>
    </submittedName>
</protein>
<keyword evidence="7" id="KW-0325">Glycoprotein</keyword>
<keyword evidence="5" id="KW-1133">Transmembrane helix</keyword>
<feature type="region of interest" description="Disordered" evidence="11">
    <location>
        <begin position="48"/>
        <end position="71"/>
    </location>
</feature>
<evidence type="ECO:0000256" key="10">
    <source>
        <dbReference type="ARBA" id="ARBA00064635"/>
    </source>
</evidence>
<accession>A0AAJ7XCB0</accession>
<dbReference type="Gene3D" id="2.60.120.260">
    <property type="entry name" value="Galactose-binding domain-like"/>
    <property type="match status" value="1"/>
</dbReference>
<comment type="similarity">
    <text evidence="9">Belongs to the SLP1 family.</text>
</comment>
<reference evidence="15" key="1">
    <citation type="submission" date="2025-08" db="UniProtKB">
        <authorList>
            <consortium name="RefSeq"/>
        </authorList>
    </citation>
    <scope>IDENTIFICATION</scope>
    <source>
        <tissue evidence="15">Sperm</tissue>
    </source>
</reference>
<feature type="chain" id="PRO_5042474798" evidence="12">
    <location>
        <begin position="25"/>
        <end position="1502"/>
    </location>
</feature>
<feature type="compositionally biased region" description="Basic and acidic residues" evidence="11">
    <location>
        <begin position="1111"/>
        <end position="1127"/>
    </location>
</feature>
<keyword evidence="3 12" id="KW-0732">Signal</keyword>
<dbReference type="InterPro" id="IPR012919">
    <property type="entry name" value="SUN_dom"/>
</dbReference>
<dbReference type="Proteomes" id="UP001318040">
    <property type="component" value="Chromosome 50"/>
</dbReference>
<feature type="region of interest" description="Disordered" evidence="11">
    <location>
        <begin position="1439"/>
        <end position="1470"/>
    </location>
</feature>
<dbReference type="GO" id="GO:0034975">
    <property type="term" value="P:protein folding in endoplasmic reticulum"/>
    <property type="evidence" value="ECO:0007669"/>
    <property type="project" value="TreeGrafter"/>
</dbReference>
<dbReference type="PANTHER" id="PTHR12953">
    <property type="entry name" value="MEMBRANE PROTEIN CH1 RELATED"/>
    <property type="match status" value="1"/>
</dbReference>
<comment type="subcellular location">
    <subcellularLocation>
        <location evidence="8">Endomembrane system</location>
        <topology evidence="8">Single-pass type I membrane protein</topology>
    </subcellularLocation>
    <subcellularLocation>
        <location evidence="1">Endoplasmic reticulum membrane</location>
        <topology evidence="1">Single-pass membrane protein</topology>
    </subcellularLocation>
</comment>
<dbReference type="PANTHER" id="PTHR12953:SF0">
    <property type="entry name" value="SUN DOMAIN-CONTAINING OSSIFICATION FACTOR"/>
    <property type="match status" value="1"/>
</dbReference>
<evidence type="ECO:0000256" key="6">
    <source>
        <dbReference type="ARBA" id="ARBA00023136"/>
    </source>
</evidence>
<organism evidence="14 15">
    <name type="scientific">Petromyzon marinus</name>
    <name type="common">Sea lamprey</name>
    <dbReference type="NCBI Taxonomy" id="7757"/>
    <lineage>
        <taxon>Eukaryota</taxon>
        <taxon>Metazoa</taxon>
        <taxon>Chordata</taxon>
        <taxon>Craniata</taxon>
        <taxon>Vertebrata</taxon>
        <taxon>Cyclostomata</taxon>
        <taxon>Hyperoartia</taxon>
        <taxon>Petromyzontiformes</taxon>
        <taxon>Petromyzontidae</taxon>
        <taxon>Petromyzon</taxon>
    </lineage>
</organism>
<evidence type="ECO:0000256" key="1">
    <source>
        <dbReference type="ARBA" id="ARBA00004389"/>
    </source>
</evidence>
<evidence type="ECO:0000256" key="7">
    <source>
        <dbReference type="ARBA" id="ARBA00023180"/>
    </source>
</evidence>
<feature type="compositionally biased region" description="Basic and acidic residues" evidence="11">
    <location>
        <begin position="501"/>
        <end position="513"/>
    </location>
</feature>
<evidence type="ECO:0000259" key="13">
    <source>
        <dbReference type="PROSITE" id="PS51469"/>
    </source>
</evidence>
<evidence type="ECO:0000256" key="9">
    <source>
        <dbReference type="ARBA" id="ARBA00061226"/>
    </source>
</evidence>
<dbReference type="GO" id="GO:0005789">
    <property type="term" value="C:endoplasmic reticulum membrane"/>
    <property type="evidence" value="ECO:0007669"/>
    <property type="project" value="UniProtKB-SubCell"/>
</dbReference>
<dbReference type="RefSeq" id="XP_032828937.1">
    <property type="nucleotide sequence ID" value="XM_032973046.1"/>
</dbReference>